<reference evidence="2 3" key="1">
    <citation type="journal article" date="2010" name="Nature">
        <title>The Ectocarpus genome and the independent evolution of multicellularity in brown algae.</title>
        <authorList>
            <person name="Cock J.M."/>
            <person name="Sterck L."/>
            <person name="Rouze P."/>
            <person name="Scornet D."/>
            <person name="Allen A.E."/>
            <person name="Amoutzias G."/>
            <person name="Anthouard V."/>
            <person name="Artiguenave F."/>
            <person name="Aury J.M."/>
            <person name="Badger J.H."/>
            <person name="Beszteri B."/>
            <person name="Billiau K."/>
            <person name="Bonnet E."/>
            <person name="Bothwell J.H."/>
            <person name="Bowler C."/>
            <person name="Boyen C."/>
            <person name="Brownlee C."/>
            <person name="Carrano C.J."/>
            <person name="Charrier B."/>
            <person name="Cho G.Y."/>
            <person name="Coelho S.M."/>
            <person name="Collen J."/>
            <person name="Corre E."/>
            <person name="Da Silva C."/>
            <person name="Delage L."/>
            <person name="Delaroque N."/>
            <person name="Dittami S.M."/>
            <person name="Doulbeau S."/>
            <person name="Elias M."/>
            <person name="Farnham G."/>
            <person name="Gachon C.M."/>
            <person name="Gschloessl B."/>
            <person name="Heesch S."/>
            <person name="Jabbari K."/>
            <person name="Jubin C."/>
            <person name="Kawai H."/>
            <person name="Kimura K."/>
            <person name="Kloareg B."/>
            <person name="Kupper F.C."/>
            <person name="Lang D."/>
            <person name="Le Bail A."/>
            <person name="Leblanc C."/>
            <person name="Lerouge P."/>
            <person name="Lohr M."/>
            <person name="Lopez P.J."/>
            <person name="Martens C."/>
            <person name="Maumus F."/>
            <person name="Michel G."/>
            <person name="Miranda-Saavedra D."/>
            <person name="Morales J."/>
            <person name="Moreau H."/>
            <person name="Motomura T."/>
            <person name="Nagasato C."/>
            <person name="Napoli C.A."/>
            <person name="Nelson D.R."/>
            <person name="Nyvall-Collen P."/>
            <person name="Peters A.F."/>
            <person name="Pommier C."/>
            <person name="Potin P."/>
            <person name="Poulain J."/>
            <person name="Quesneville H."/>
            <person name="Read B."/>
            <person name="Rensing S.A."/>
            <person name="Ritter A."/>
            <person name="Rousvoal S."/>
            <person name="Samanta M."/>
            <person name="Samson G."/>
            <person name="Schroeder D.C."/>
            <person name="Segurens B."/>
            <person name="Strittmatter M."/>
            <person name="Tonon T."/>
            <person name="Tregear J.W."/>
            <person name="Valentin K."/>
            <person name="von Dassow P."/>
            <person name="Yamagishi T."/>
            <person name="Van de Peer Y."/>
            <person name="Wincker P."/>
        </authorList>
    </citation>
    <scope>NUCLEOTIDE SEQUENCE [LARGE SCALE GENOMIC DNA]</scope>
    <source>
        <strain evidence="3">Ec32 / CCAP1310/4</strain>
    </source>
</reference>
<sequence>MFGGAASVSTSASAAAAANAAASTHASMPPQGVLGAASVQPHVSVRAPSVTIAVLLLTQIQFLATLSLVDSTGAEDSLLSELTQNLRWVNLWPPDSVGRTFSSGGERLFQQDGSRACGIEPTSASDIGALVFLGNIGLFTSLLLGIVVIHIVLVSAVEAYWLSKERAMEELTKAQRRGIPIRGLGARRASRVAHSPDAESDPDELAASASNDGAMSREHAAADSVDVGVDFEEDGIPIRSRPKGLRAMLADCRYRSSSVWLYFPHIELLFLLFAFEGAMASQLATMRGGGCPWVFYSACASLVVYPVLMIILSYRTHRVRVAPDTLIVFKPVGEEENHGTDGTVPRSFLSKVRTGLKEDHSMFAWANTGAWETVETPDEETVREGDQFRIGFEPLFVDFTKKASWFTVYFLLEMTGIACTAVLVDDSVVQLFLFCGLHSLSFLLLVIFRPFANSIINTMGACLTLIDAASMAMLADTAHRWQRTSRAKRMDTAVVVLQLVALVALIIPMYIDASTVILGAIREKIRSLTKSNTCDDGRTEEEAKEERKFIRGYIFRAWGPTWCRMLGSNVLACVADTTRGTRRVNTSAARTGPQRNADAPVVARTVDTAAR</sequence>
<feature type="transmembrane region" description="Helical" evidence="1">
    <location>
        <begin position="403"/>
        <end position="423"/>
    </location>
</feature>
<feature type="transmembrane region" description="Helical" evidence="1">
    <location>
        <begin position="495"/>
        <end position="521"/>
    </location>
</feature>
<feature type="transmembrane region" description="Helical" evidence="1">
    <location>
        <begin position="136"/>
        <end position="162"/>
    </location>
</feature>
<dbReference type="InParanoid" id="D7G1L9"/>
<feature type="transmembrane region" description="Helical" evidence="1">
    <location>
        <begin position="259"/>
        <end position="281"/>
    </location>
</feature>
<protein>
    <submittedName>
        <fullName evidence="2">Uncharacterized protein</fullName>
    </submittedName>
</protein>
<dbReference type="AlphaFoldDB" id="D7G1L9"/>
<name>D7G1L9_ECTSI</name>
<proteinExistence type="predicted"/>
<keyword evidence="3" id="KW-1185">Reference proteome</keyword>
<evidence type="ECO:0000256" key="1">
    <source>
        <dbReference type="SAM" id="Phobius"/>
    </source>
</evidence>
<feature type="transmembrane region" description="Helical" evidence="1">
    <location>
        <begin position="429"/>
        <end position="448"/>
    </location>
</feature>
<dbReference type="Proteomes" id="UP000002630">
    <property type="component" value="Unassembled WGS sequence"/>
</dbReference>
<evidence type="ECO:0000313" key="2">
    <source>
        <dbReference type="EMBL" id="CBJ33264.1"/>
    </source>
</evidence>
<evidence type="ECO:0000313" key="3">
    <source>
        <dbReference type="Proteomes" id="UP000002630"/>
    </source>
</evidence>
<keyword evidence="1" id="KW-0472">Membrane</keyword>
<dbReference type="EMBL" id="FN649760">
    <property type="protein sequence ID" value="CBJ33264.1"/>
    <property type="molecule type" value="Genomic_DNA"/>
</dbReference>
<keyword evidence="1" id="KW-1133">Transmembrane helix</keyword>
<feature type="transmembrane region" description="Helical" evidence="1">
    <location>
        <begin position="293"/>
        <end position="314"/>
    </location>
</feature>
<feature type="transmembrane region" description="Helical" evidence="1">
    <location>
        <begin position="455"/>
        <end position="475"/>
    </location>
</feature>
<gene>
    <name evidence="2" type="ORF">Esi_0451_0007</name>
</gene>
<organism evidence="2 3">
    <name type="scientific">Ectocarpus siliculosus</name>
    <name type="common">Brown alga</name>
    <name type="synonym">Conferva siliculosa</name>
    <dbReference type="NCBI Taxonomy" id="2880"/>
    <lineage>
        <taxon>Eukaryota</taxon>
        <taxon>Sar</taxon>
        <taxon>Stramenopiles</taxon>
        <taxon>Ochrophyta</taxon>
        <taxon>PX clade</taxon>
        <taxon>Phaeophyceae</taxon>
        <taxon>Ectocarpales</taxon>
        <taxon>Ectocarpaceae</taxon>
        <taxon>Ectocarpus</taxon>
    </lineage>
</organism>
<accession>D7G1L9</accession>
<keyword evidence="1" id="KW-0812">Transmembrane</keyword>